<gene>
    <name evidence="1" type="ORF">AXW67_06935</name>
</gene>
<accession>A0A176ZB58</accession>
<evidence type="ECO:0008006" key="3">
    <source>
        <dbReference type="Google" id="ProtNLM"/>
    </source>
</evidence>
<comment type="caution">
    <text evidence="1">The sequence shown here is derived from an EMBL/GenBank/DDBJ whole genome shotgun (WGS) entry which is preliminary data.</text>
</comment>
<sequence>MRALPNDMWRAFCLALVTGPGGHGKYTAAARAAGFGQGSTPANLGKLAWQLAHDDRMVAAIAAEARRFMRAGHAEAVNALYTIAGDAKHKDQMRAISEILSRTDPVVTKQDISVTHKVIDPDQEALEELRALRQIGATREKLVELFGQNGLSRLEKLEAAENARRAAEAKIIEGEVVHG</sequence>
<organism evidence="1 2">
    <name type="scientific">Bradyrhizobium neotropicale</name>
    <dbReference type="NCBI Taxonomy" id="1497615"/>
    <lineage>
        <taxon>Bacteria</taxon>
        <taxon>Pseudomonadati</taxon>
        <taxon>Pseudomonadota</taxon>
        <taxon>Alphaproteobacteria</taxon>
        <taxon>Hyphomicrobiales</taxon>
        <taxon>Nitrobacteraceae</taxon>
        <taxon>Bradyrhizobium</taxon>
    </lineage>
</organism>
<evidence type="ECO:0000313" key="1">
    <source>
        <dbReference type="EMBL" id="OAF17849.1"/>
    </source>
</evidence>
<dbReference type="EMBL" id="LSEF01000040">
    <property type="protein sequence ID" value="OAF17849.1"/>
    <property type="molecule type" value="Genomic_DNA"/>
</dbReference>
<keyword evidence="2" id="KW-1185">Reference proteome</keyword>
<dbReference type="AlphaFoldDB" id="A0A176ZB58"/>
<protein>
    <recommendedName>
        <fullName evidence="3">Terminase small subunit</fullName>
    </recommendedName>
</protein>
<dbReference type="Proteomes" id="UP000077173">
    <property type="component" value="Unassembled WGS sequence"/>
</dbReference>
<proteinExistence type="predicted"/>
<evidence type="ECO:0000313" key="2">
    <source>
        <dbReference type="Proteomes" id="UP000077173"/>
    </source>
</evidence>
<reference evidence="1 2" key="1">
    <citation type="submission" date="2016-02" db="EMBL/GenBank/DDBJ databases">
        <title>Draft genome sequence of the strain BR 10247T Bradyrhizobium neotropicale isolated from nodules of Centrolobium paraense.</title>
        <authorList>
            <person name="Simoes-Araujo J.L."/>
            <person name="Barauna A.C."/>
            <person name="Silva K."/>
            <person name="Zilli J.E."/>
        </authorList>
    </citation>
    <scope>NUCLEOTIDE SEQUENCE [LARGE SCALE GENOMIC DNA]</scope>
    <source>
        <strain evidence="1 2">BR 10247</strain>
    </source>
</reference>
<name>A0A176ZB58_9BRAD</name>